<feature type="transmembrane region" description="Helical" evidence="1">
    <location>
        <begin position="20"/>
        <end position="38"/>
    </location>
</feature>
<dbReference type="PANTHER" id="PTHR23028:SF134">
    <property type="entry name" value="PUTATIVE (AFU_ORTHOLOGUE AFUA_4G08520)-RELATED"/>
    <property type="match status" value="1"/>
</dbReference>
<evidence type="ECO:0000313" key="3">
    <source>
        <dbReference type="EMBL" id="PWW02139.1"/>
    </source>
</evidence>
<feature type="transmembrane region" description="Helical" evidence="1">
    <location>
        <begin position="295"/>
        <end position="313"/>
    </location>
</feature>
<keyword evidence="1" id="KW-1133">Transmembrane helix</keyword>
<dbReference type="RefSeq" id="WP_110031851.1">
    <property type="nucleotide sequence ID" value="NZ_QGTR01000002.1"/>
</dbReference>
<gene>
    <name evidence="3" type="ORF">DFR52_102807</name>
</gene>
<feature type="transmembrane region" description="Helical" evidence="1">
    <location>
        <begin position="262"/>
        <end position="283"/>
    </location>
</feature>
<dbReference type="PANTHER" id="PTHR23028">
    <property type="entry name" value="ACETYLTRANSFERASE"/>
    <property type="match status" value="1"/>
</dbReference>
<feature type="transmembrane region" description="Helical" evidence="1">
    <location>
        <begin position="319"/>
        <end position="339"/>
    </location>
</feature>
<evidence type="ECO:0000313" key="4">
    <source>
        <dbReference type="Proteomes" id="UP000246352"/>
    </source>
</evidence>
<dbReference type="AlphaFoldDB" id="A0A317PPQ9"/>
<dbReference type="InterPro" id="IPR050879">
    <property type="entry name" value="Acyltransferase_3"/>
</dbReference>
<dbReference type="GO" id="GO:0016747">
    <property type="term" value="F:acyltransferase activity, transferring groups other than amino-acyl groups"/>
    <property type="evidence" value="ECO:0007669"/>
    <property type="project" value="InterPro"/>
</dbReference>
<keyword evidence="1" id="KW-0812">Transmembrane</keyword>
<reference evidence="3 4" key="1">
    <citation type="submission" date="2018-05" db="EMBL/GenBank/DDBJ databases">
        <title>Genomic Encyclopedia of Type Strains, Phase IV (KMG-IV): sequencing the most valuable type-strain genomes for metagenomic binning, comparative biology and taxonomic classification.</title>
        <authorList>
            <person name="Goeker M."/>
        </authorList>
    </citation>
    <scope>NUCLEOTIDE SEQUENCE [LARGE SCALE GENOMIC DNA]</scope>
    <source>
        <strain evidence="3 4">DSM 16791</strain>
    </source>
</reference>
<sequence>MIEKKIPSVKLIYLEAMRGIASIIVVFHHICIAFLPNIKENFPRGLGKTPLYFLINGSAAVNFFFALSGFVLTYRFFQSPSLNYLIVSSLKRLPRLMLPASITIAVGYLILDFGSTNYLDAAEITGSKWLATFGNANFPNGFTATSADALSQVWRVFLIPRNNYYNSNLWTMRPEFLGSLIVFATATVAFLEHRWAGFVMLTLLGCATRFAYPIAFPFLAGSLLAFVLANWPTLIIGVKPRPLVLLGILVIGMSRTKADYQVLASVLLIAGLIAMPTVSRVLSGSASIVLGKISFPLYLVHTLVILSVSSYAYVEAGVFAAVVTTFVVSGIALVPIVMLEEWWVPFLKRVARARLGGDEKAPNI</sequence>
<feature type="transmembrane region" description="Helical" evidence="1">
    <location>
        <begin position="210"/>
        <end position="231"/>
    </location>
</feature>
<feature type="domain" description="Acyltransferase 3" evidence="2">
    <location>
        <begin position="12"/>
        <end position="331"/>
    </location>
</feature>
<name>A0A317PPQ9_9HYPH</name>
<keyword evidence="4" id="KW-1185">Reference proteome</keyword>
<feature type="transmembrane region" description="Helical" evidence="1">
    <location>
        <begin position="93"/>
        <end position="111"/>
    </location>
</feature>
<proteinExistence type="predicted"/>
<feature type="transmembrane region" description="Helical" evidence="1">
    <location>
        <begin position="50"/>
        <end position="72"/>
    </location>
</feature>
<dbReference type="InterPro" id="IPR002656">
    <property type="entry name" value="Acyl_transf_3_dom"/>
</dbReference>
<keyword evidence="1" id="KW-0472">Membrane</keyword>
<evidence type="ECO:0000256" key="1">
    <source>
        <dbReference type="SAM" id="Phobius"/>
    </source>
</evidence>
<comment type="caution">
    <text evidence="3">The sequence shown here is derived from an EMBL/GenBank/DDBJ whole genome shotgun (WGS) entry which is preliminary data.</text>
</comment>
<evidence type="ECO:0000259" key="2">
    <source>
        <dbReference type="Pfam" id="PF01757"/>
    </source>
</evidence>
<protein>
    <submittedName>
        <fullName evidence="3">Peptidoglycan/LPS O-acetylase OafA/YrhL</fullName>
    </submittedName>
</protein>
<dbReference type="OrthoDB" id="9796461at2"/>
<dbReference type="EMBL" id="QGTR01000002">
    <property type="protein sequence ID" value="PWW02139.1"/>
    <property type="molecule type" value="Genomic_DNA"/>
</dbReference>
<accession>A0A317PPQ9</accession>
<feature type="transmembrane region" description="Helical" evidence="1">
    <location>
        <begin position="176"/>
        <end position="203"/>
    </location>
</feature>
<dbReference type="Pfam" id="PF01757">
    <property type="entry name" value="Acyl_transf_3"/>
    <property type="match status" value="1"/>
</dbReference>
<dbReference type="Proteomes" id="UP000246352">
    <property type="component" value="Unassembled WGS sequence"/>
</dbReference>
<organism evidence="3 4">
    <name type="scientific">Hoeflea marina</name>
    <dbReference type="NCBI Taxonomy" id="274592"/>
    <lineage>
        <taxon>Bacteria</taxon>
        <taxon>Pseudomonadati</taxon>
        <taxon>Pseudomonadota</taxon>
        <taxon>Alphaproteobacteria</taxon>
        <taxon>Hyphomicrobiales</taxon>
        <taxon>Rhizobiaceae</taxon>
        <taxon>Hoeflea</taxon>
    </lineage>
</organism>